<dbReference type="EMBL" id="BLXT01003614">
    <property type="protein sequence ID" value="GFO02658.1"/>
    <property type="molecule type" value="Genomic_DNA"/>
</dbReference>
<dbReference type="AlphaFoldDB" id="A0AAV4A7F2"/>
<keyword evidence="2" id="KW-1185">Reference proteome</keyword>
<organism evidence="1 2">
    <name type="scientific">Plakobranchus ocellatus</name>
    <dbReference type="NCBI Taxonomy" id="259542"/>
    <lineage>
        <taxon>Eukaryota</taxon>
        <taxon>Metazoa</taxon>
        <taxon>Spiralia</taxon>
        <taxon>Lophotrochozoa</taxon>
        <taxon>Mollusca</taxon>
        <taxon>Gastropoda</taxon>
        <taxon>Heterobranchia</taxon>
        <taxon>Euthyneura</taxon>
        <taxon>Panpulmonata</taxon>
        <taxon>Sacoglossa</taxon>
        <taxon>Placobranchoidea</taxon>
        <taxon>Plakobranchidae</taxon>
        <taxon>Plakobranchus</taxon>
    </lineage>
</organism>
<name>A0AAV4A7F2_9GAST</name>
<sequence>MFKIESDSVYPCAIRDKGSVKNEVRKCSATSAVTYTETQVTTSSSKNSLLKKISIFWSPLGSVLMSDVTCNVEPQQISGCVCSQLRHTNAMGFQRDCTFSKFVLVAFKLESLRQRTRQAPVHIPLILESTFDPGTRSGRVQAQSRLRTQSRFD</sequence>
<comment type="caution">
    <text evidence="1">The sequence shown here is derived from an EMBL/GenBank/DDBJ whole genome shotgun (WGS) entry which is preliminary data.</text>
</comment>
<proteinExistence type="predicted"/>
<protein>
    <submittedName>
        <fullName evidence="1">Uncharacterized protein</fullName>
    </submittedName>
</protein>
<dbReference type="Proteomes" id="UP000735302">
    <property type="component" value="Unassembled WGS sequence"/>
</dbReference>
<reference evidence="1 2" key="1">
    <citation type="journal article" date="2021" name="Elife">
        <title>Chloroplast acquisition without the gene transfer in kleptoplastic sea slugs, Plakobranchus ocellatus.</title>
        <authorList>
            <person name="Maeda T."/>
            <person name="Takahashi S."/>
            <person name="Yoshida T."/>
            <person name="Shimamura S."/>
            <person name="Takaki Y."/>
            <person name="Nagai Y."/>
            <person name="Toyoda A."/>
            <person name="Suzuki Y."/>
            <person name="Arimoto A."/>
            <person name="Ishii H."/>
            <person name="Satoh N."/>
            <person name="Nishiyama T."/>
            <person name="Hasebe M."/>
            <person name="Maruyama T."/>
            <person name="Minagawa J."/>
            <person name="Obokata J."/>
            <person name="Shigenobu S."/>
        </authorList>
    </citation>
    <scope>NUCLEOTIDE SEQUENCE [LARGE SCALE GENOMIC DNA]</scope>
</reference>
<accession>A0AAV4A7F2</accession>
<evidence type="ECO:0000313" key="1">
    <source>
        <dbReference type="EMBL" id="GFO02658.1"/>
    </source>
</evidence>
<evidence type="ECO:0000313" key="2">
    <source>
        <dbReference type="Proteomes" id="UP000735302"/>
    </source>
</evidence>
<gene>
    <name evidence="1" type="ORF">PoB_002916300</name>
</gene>